<dbReference type="CDD" id="cd06558">
    <property type="entry name" value="crotonase-like"/>
    <property type="match status" value="1"/>
</dbReference>
<evidence type="ECO:0000256" key="7">
    <source>
        <dbReference type="RuleBase" id="RU003707"/>
    </source>
</evidence>
<evidence type="ECO:0000256" key="2">
    <source>
        <dbReference type="ARBA" id="ARBA00005254"/>
    </source>
</evidence>
<keyword evidence="4" id="KW-0456">Lyase</keyword>
<reference evidence="9" key="1">
    <citation type="submission" date="2016-11" db="EMBL/GenBank/DDBJ databases">
        <authorList>
            <person name="Varghese N."/>
            <person name="Submissions S."/>
        </authorList>
    </citation>
    <scope>NUCLEOTIDE SEQUENCE [LARGE SCALE GENOMIC DNA]</scope>
    <source>
        <strain evidence="9">DSM 15449</strain>
    </source>
</reference>
<organism evidence="8 9">
    <name type="scientific">Desulfosporosinus lacus DSM 15449</name>
    <dbReference type="NCBI Taxonomy" id="1121420"/>
    <lineage>
        <taxon>Bacteria</taxon>
        <taxon>Bacillati</taxon>
        <taxon>Bacillota</taxon>
        <taxon>Clostridia</taxon>
        <taxon>Eubacteriales</taxon>
        <taxon>Desulfitobacteriaceae</taxon>
        <taxon>Desulfosporosinus</taxon>
    </lineage>
</organism>
<dbReference type="EMBL" id="FQXJ01000006">
    <property type="protein sequence ID" value="SHI01754.1"/>
    <property type="molecule type" value="Genomic_DNA"/>
</dbReference>
<comment type="catalytic activity">
    <reaction evidence="5">
        <text>a short-chain (3S)-3-hydroxyacyl-CoA = a short-chain (2E)-enoyl-CoA + H2O</text>
        <dbReference type="Rhea" id="RHEA:52664"/>
        <dbReference type="ChEBI" id="CHEBI:15377"/>
        <dbReference type="ChEBI" id="CHEBI:87488"/>
        <dbReference type="ChEBI" id="CHEBI:136760"/>
        <dbReference type="EC" id="4.2.1.150"/>
    </reaction>
</comment>
<sequence>MGTYRNLILENREGILLVTINRAEVRNALNWETWEDIGQLAKEINNDESVKVVIITGAGDKAFAAGADLRWLLERPSIEALEPGVQGVLTELENTIKPIIAAVNGFALGGGCELAMACDLRVSSERGKFGLVEPTVGILPGGGGTQRLPRLVGKGKAKELIFTGDIIDAVEAERIGLVNKVVPHDQLLVASFEMAKKITAKAPLAIRMAKKVIDMGMATDFPTGLALEKLSQAFLNGTSDRTEGMTAFLEKRKPNFQGK</sequence>
<evidence type="ECO:0000256" key="4">
    <source>
        <dbReference type="ARBA" id="ARBA00023239"/>
    </source>
</evidence>
<dbReference type="GO" id="GO:0018812">
    <property type="term" value="F:3-hydroxyacyl-CoA dehydratase activity"/>
    <property type="evidence" value="ECO:0007669"/>
    <property type="project" value="UniProtKB-EC"/>
</dbReference>
<dbReference type="FunFam" id="1.10.12.10:FF:000001">
    <property type="entry name" value="Probable enoyl-CoA hydratase, mitochondrial"/>
    <property type="match status" value="1"/>
</dbReference>
<dbReference type="Gene3D" id="3.90.226.10">
    <property type="entry name" value="2-enoyl-CoA Hydratase, Chain A, domain 1"/>
    <property type="match status" value="1"/>
</dbReference>
<accession>A0A1M5XQE4</accession>
<dbReference type="PANTHER" id="PTHR11941">
    <property type="entry name" value="ENOYL-COA HYDRATASE-RELATED"/>
    <property type="match status" value="1"/>
</dbReference>
<evidence type="ECO:0000256" key="6">
    <source>
        <dbReference type="ARBA" id="ARBA00067035"/>
    </source>
</evidence>
<evidence type="ECO:0000256" key="3">
    <source>
        <dbReference type="ARBA" id="ARBA00011881"/>
    </source>
</evidence>
<dbReference type="EC" id="4.2.1.150" evidence="6"/>
<evidence type="ECO:0000313" key="9">
    <source>
        <dbReference type="Proteomes" id="UP000183954"/>
    </source>
</evidence>
<dbReference type="PROSITE" id="PS00166">
    <property type="entry name" value="ENOYL_COA_HYDRATASE"/>
    <property type="match status" value="1"/>
</dbReference>
<dbReference type="PANTHER" id="PTHR11941:SF54">
    <property type="entry name" value="ENOYL-COA HYDRATASE, MITOCHONDRIAL"/>
    <property type="match status" value="1"/>
</dbReference>
<dbReference type="Pfam" id="PF00378">
    <property type="entry name" value="ECH_1"/>
    <property type="match status" value="1"/>
</dbReference>
<proteinExistence type="inferred from homology"/>
<comment type="similarity">
    <text evidence="2 7">Belongs to the enoyl-CoA hydratase/isomerase family.</text>
</comment>
<name>A0A1M5XQE4_9FIRM</name>
<dbReference type="Proteomes" id="UP000183954">
    <property type="component" value="Unassembled WGS sequence"/>
</dbReference>
<dbReference type="RefSeq" id="WP_073029726.1">
    <property type="nucleotide sequence ID" value="NZ_FQXJ01000006.1"/>
</dbReference>
<gene>
    <name evidence="8" type="ORF">SAMN02746098_02154</name>
</gene>
<comment type="pathway">
    <text evidence="1">Lipid metabolism; butanoate metabolism.</text>
</comment>
<evidence type="ECO:0000313" key="8">
    <source>
        <dbReference type="EMBL" id="SHI01754.1"/>
    </source>
</evidence>
<protein>
    <recommendedName>
        <fullName evidence="6">short-chain-enoyl-CoA hydratase</fullName>
        <ecNumber evidence="6">4.2.1.150</ecNumber>
    </recommendedName>
</protein>
<dbReference type="Gene3D" id="1.10.12.10">
    <property type="entry name" value="Lyase 2-enoyl-coa Hydratase, Chain A, domain 2"/>
    <property type="match status" value="1"/>
</dbReference>
<evidence type="ECO:0000256" key="5">
    <source>
        <dbReference type="ARBA" id="ARBA00050624"/>
    </source>
</evidence>
<dbReference type="InterPro" id="IPR014748">
    <property type="entry name" value="Enoyl-CoA_hydra_C"/>
</dbReference>
<dbReference type="InterPro" id="IPR029045">
    <property type="entry name" value="ClpP/crotonase-like_dom_sf"/>
</dbReference>
<dbReference type="OrthoDB" id="9775794at2"/>
<evidence type="ECO:0000256" key="1">
    <source>
        <dbReference type="ARBA" id="ARBA00005086"/>
    </source>
</evidence>
<dbReference type="FunFam" id="3.90.226.10:FF:000009">
    <property type="entry name" value="Carnitinyl-CoA dehydratase"/>
    <property type="match status" value="1"/>
</dbReference>
<dbReference type="GO" id="GO:0006635">
    <property type="term" value="P:fatty acid beta-oxidation"/>
    <property type="evidence" value="ECO:0007669"/>
    <property type="project" value="TreeGrafter"/>
</dbReference>
<dbReference type="AlphaFoldDB" id="A0A1M5XQE4"/>
<dbReference type="STRING" id="1121420.SAMN02746098_02154"/>
<dbReference type="InterPro" id="IPR018376">
    <property type="entry name" value="Enoyl-CoA_hyd/isom_CS"/>
</dbReference>
<dbReference type="SUPFAM" id="SSF52096">
    <property type="entry name" value="ClpP/crotonase"/>
    <property type="match status" value="1"/>
</dbReference>
<dbReference type="InterPro" id="IPR001753">
    <property type="entry name" value="Enoyl-CoA_hydra/iso"/>
</dbReference>
<keyword evidence="9" id="KW-1185">Reference proteome</keyword>
<comment type="subunit">
    <text evidence="3">Homotetramer.</text>
</comment>